<dbReference type="RefSeq" id="WP_348387289.1">
    <property type="nucleotide sequence ID" value="NZ_CP134146.1"/>
</dbReference>
<sequence length="155" mass="16688">MEKSKSFGSGFTLIELVVVVLIISILAITVVPKMIGSGSFDSFVYRDQMISSLRLMQQQAMQQTDSNSCHQIIVNSDGYGASSNCSTHTLIPNWQNEYTGFAIPIDSTVQLSGASTLTFDSLGRVAECGSGCIIELSSDDSALLCIESQGYIHDC</sequence>
<dbReference type="InterPro" id="IPR012902">
    <property type="entry name" value="N_methyl_site"/>
</dbReference>
<reference evidence="3" key="1">
    <citation type="submission" date="2023-09" db="EMBL/GenBank/DDBJ databases">
        <authorList>
            <person name="Li S."/>
            <person name="Li X."/>
            <person name="Zhang C."/>
            <person name="Zhao Z."/>
        </authorList>
    </citation>
    <scope>NUCLEOTIDE SEQUENCE [LARGE SCALE GENOMIC DNA]</scope>
    <source>
        <strain evidence="3">SQ345</strain>
    </source>
</reference>
<keyword evidence="3" id="KW-1185">Reference proteome</keyword>
<proteinExistence type="predicted"/>
<dbReference type="EMBL" id="CP134146">
    <property type="protein sequence ID" value="WNC68131.1"/>
    <property type="molecule type" value="Genomic_DNA"/>
</dbReference>
<dbReference type="Gene3D" id="3.30.700.10">
    <property type="entry name" value="Glycoprotein, Type 4 Pilin"/>
    <property type="match status" value="1"/>
</dbReference>
<dbReference type="Pfam" id="PF07963">
    <property type="entry name" value="N_methyl"/>
    <property type="match status" value="1"/>
</dbReference>
<dbReference type="Proteomes" id="UP001248581">
    <property type="component" value="Chromosome"/>
</dbReference>
<keyword evidence="1" id="KW-1133">Transmembrane helix</keyword>
<evidence type="ECO:0000313" key="2">
    <source>
        <dbReference type="EMBL" id="WNC68131.1"/>
    </source>
</evidence>
<keyword evidence="1" id="KW-0812">Transmembrane</keyword>
<dbReference type="NCBIfam" id="TIGR02532">
    <property type="entry name" value="IV_pilin_GFxxxE"/>
    <property type="match status" value="1"/>
</dbReference>
<protein>
    <submittedName>
        <fullName evidence="2">Type II secretion system protein</fullName>
    </submittedName>
</protein>
<keyword evidence="1" id="KW-0472">Membrane</keyword>
<accession>A0ABY9TH53</accession>
<evidence type="ECO:0000313" key="3">
    <source>
        <dbReference type="Proteomes" id="UP001248581"/>
    </source>
</evidence>
<dbReference type="PROSITE" id="PS00409">
    <property type="entry name" value="PROKAR_NTER_METHYL"/>
    <property type="match status" value="1"/>
</dbReference>
<gene>
    <name evidence="2" type="ORF">RI845_16595</name>
</gene>
<name>A0ABY9TH53_9GAMM</name>
<dbReference type="InterPro" id="IPR045584">
    <property type="entry name" value="Pilin-like"/>
</dbReference>
<dbReference type="SUPFAM" id="SSF54523">
    <property type="entry name" value="Pili subunits"/>
    <property type="match status" value="1"/>
</dbReference>
<evidence type="ECO:0000256" key="1">
    <source>
        <dbReference type="SAM" id="Phobius"/>
    </source>
</evidence>
<feature type="transmembrane region" description="Helical" evidence="1">
    <location>
        <begin position="12"/>
        <end position="31"/>
    </location>
</feature>
<organism evidence="2 3">
    <name type="scientific">Thalassotalea nanhaiensis</name>
    <dbReference type="NCBI Taxonomy" id="3065648"/>
    <lineage>
        <taxon>Bacteria</taxon>
        <taxon>Pseudomonadati</taxon>
        <taxon>Pseudomonadota</taxon>
        <taxon>Gammaproteobacteria</taxon>
        <taxon>Alteromonadales</taxon>
        <taxon>Colwelliaceae</taxon>
        <taxon>Thalassotalea</taxon>
    </lineage>
</organism>